<keyword evidence="10" id="KW-0472">Membrane</keyword>
<dbReference type="SUPFAM" id="SSF55874">
    <property type="entry name" value="ATPase domain of HSP90 chaperone/DNA topoisomerase II/histidine kinase"/>
    <property type="match status" value="1"/>
</dbReference>
<evidence type="ECO:0000256" key="9">
    <source>
        <dbReference type="ARBA" id="ARBA00023012"/>
    </source>
</evidence>
<dbReference type="PROSITE" id="PS50109">
    <property type="entry name" value="HIS_KIN"/>
    <property type="match status" value="1"/>
</dbReference>
<evidence type="ECO:0000259" key="12">
    <source>
        <dbReference type="PROSITE" id="PS50885"/>
    </source>
</evidence>
<evidence type="ECO:0000259" key="11">
    <source>
        <dbReference type="PROSITE" id="PS50109"/>
    </source>
</evidence>
<dbReference type="Gene3D" id="3.30.565.10">
    <property type="entry name" value="Histidine kinase-like ATPase, C-terminal domain"/>
    <property type="match status" value="1"/>
</dbReference>
<comment type="catalytic activity">
    <reaction evidence="1">
        <text>ATP + protein L-histidine = ADP + protein N-phospho-L-histidine.</text>
        <dbReference type="EC" id="2.7.13.3"/>
    </reaction>
</comment>
<dbReference type="SUPFAM" id="SSF47384">
    <property type="entry name" value="Homodimeric domain of signal transducing histidine kinase"/>
    <property type="match status" value="1"/>
</dbReference>
<feature type="domain" description="HAMP" evidence="12">
    <location>
        <begin position="315"/>
        <end position="367"/>
    </location>
</feature>
<dbReference type="SUPFAM" id="SSF158472">
    <property type="entry name" value="HAMP domain-like"/>
    <property type="match status" value="1"/>
</dbReference>
<dbReference type="AlphaFoldDB" id="A0A6C0GL05"/>
<proteinExistence type="predicted"/>
<keyword evidence="10" id="KW-0812">Transmembrane</keyword>
<keyword evidence="7 13" id="KW-0418">Kinase</keyword>
<dbReference type="InterPro" id="IPR003661">
    <property type="entry name" value="HisK_dim/P_dom"/>
</dbReference>
<dbReference type="InterPro" id="IPR036890">
    <property type="entry name" value="HATPase_C_sf"/>
</dbReference>
<evidence type="ECO:0000256" key="1">
    <source>
        <dbReference type="ARBA" id="ARBA00000085"/>
    </source>
</evidence>
<dbReference type="InterPro" id="IPR005467">
    <property type="entry name" value="His_kinase_dom"/>
</dbReference>
<keyword evidence="8" id="KW-0067">ATP-binding</keyword>
<organism evidence="13 14">
    <name type="scientific">Rhodocytophaga rosea</name>
    <dbReference type="NCBI Taxonomy" id="2704465"/>
    <lineage>
        <taxon>Bacteria</taxon>
        <taxon>Pseudomonadati</taxon>
        <taxon>Bacteroidota</taxon>
        <taxon>Cytophagia</taxon>
        <taxon>Cytophagales</taxon>
        <taxon>Rhodocytophagaceae</taxon>
        <taxon>Rhodocytophaga</taxon>
    </lineage>
</organism>
<dbReference type="Proteomes" id="UP000480178">
    <property type="component" value="Chromosome"/>
</dbReference>
<keyword evidence="14" id="KW-1185">Reference proteome</keyword>
<protein>
    <recommendedName>
        <fullName evidence="3">histidine kinase</fullName>
        <ecNumber evidence="3">2.7.13.3</ecNumber>
    </recommendedName>
</protein>
<dbReference type="GO" id="GO:0005524">
    <property type="term" value="F:ATP binding"/>
    <property type="evidence" value="ECO:0007669"/>
    <property type="project" value="UniProtKB-KW"/>
</dbReference>
<sequence length="582" mass="66167">MKIKTQIFLLFLLLSVFLTSLFAVTIYHFTKALVLKQVDSHLESVSETKTAQLRNMIGNIHEMSSFLSKNQAIIKGVGKIQQDMQPNAGRELSIHLSQYVIDILKFRKIYILDTLGSVVASSDSNILHRNLSRTSAYLKGKESINQIIGFFYDADHTLFLKASDLIINQKNEWIGIVVIDLNADEFLELVNDYTGLGRSGETNMAMAQGEYALYMTPLKFDRNAALTRKVNLHDKEYAMSLALDQQTGFQENAIDYMGHHVIAYTRYLPETGWGIVTKIDKEEALVGVYTLQRILLMISLFFIGTIFIASFFLGGYIARPIEQLIELTNNVKEGNFKPKITISAKSELGTLANSFNEMTEKLEKKMDDLDKFAYIVSHDLKSPLNTITPLMELIQKDRETILSQESKRMMKMAEDKAIQMKELIDQVLLSATEDSLQKEVINTNRLLDQILENLNPPAHISVYVQKNLPPMRYHKVSLLQIFQNLIGNAIKYMDKSQGEIKVSLIKQNSHYLFSIQDNGRGIERHLLERIFGIFEKGHNEVIESSGIGLSIVKRIIEENKGRIWVESEVGIGSTFYFTIPLS</sequence>
<dbReference type="PROSITE" id="PS50885">
    <property type="entry name" value="HAMP"/>
    <property type="match status" value="1"/>
</dbReference>
<dbReference type="PANTHER" id="PTHR42878">
    <property type="entry name" value="TWO-COMPONENT HISTIDINE KINASE"/>
    <property type="match status" value="1"/>
</dbReference>
<evidence type="ECO:0000256" key="6">
    <source>
        <dbReference type="ARBA" id="ARBA00022741"/>
    </source>
</evidence>
<dbReference type="GO" id="GO:0030295">
    <property type="term" value="F:protein kinase activator activity"/>
    <property type="evidence" value="ECO:0007669"/>
    <property type="project" value="TreeGrafter"/>
</dbReference>
<dbReference type="InterPro" id="IPR036097">
    <property type="entry name" value="HisK_dim/P_sf"/>
</dbReference>
<evidence type="ECO:0000256" key="7">
    <source>
        <dbReference type="ARBA" id="ARBA00022777"/>
    </source>
</evidence>
<feature type="transmembrane region" description="Helical" evidence="10">
    <location>
        <begin position="294"/>
        <end position="318"/>
    </location>
</feature>
<dbReference type="Pfam" id="PF00512">
    <property type="entry name" value="HisKA"/>
    <property type="match status" value="1"/>
</dbReference>
<reference evidence="13 14" key="1">
    <citation type="submission" date="2020-01" db="EMBL/GenBank/DDBJ databases">
        <authorList>
            <person name="Kim M.K."/>
        </authorList>
    </citation>
    <scope>NUCLEOTIDE SEQUENCE [LARGE SCALE GENOMIC DNA]</scope>
    <source>
        <strain evidence="13 14">172606-1</strain>
    </source>
</reference>
<evidence type="ECO:0000256" key="3">
    <source>
        <dbReference type="ARBA" id="ARBA00012438"/>
    </source>
</evidence>
<dbReference type="InterPro" id="IPR003594">
    <property type="entry name" value="HATPase_dom"/>
</dbReference>
<dbReference type="PANTHER" id="PTHR42878:SF7">
    <property type="entry name" value="SENSOR HISTIDINE KINASE GLRK"/>
    <property type="match status" value="1"/>
</dbReference>
<gene>
    <name evidence="13" type="ORF">GXP67_19970</name>
</gene>
<dbReference type="SMART" id="SM00388">
    <property type="entry name" value="HisKA"/>
    <property type="match status" value="1"/>
</dbReference>
<evidence type="ECO:0000313" key="13">
    <source>
        <dbReference type="EMBL" id="QHT68761.1"/>
    </source>
</evidence>
<dbReference type="GO" id="GO:0016020">
    <property type="term" value="C:membrane"/>
    <property type="evidence" value="ECO:0007669"/>
    <property type="project" value="UniProtKB-SubCell"/>
</dbReference>
<dbReference type="EC" id="2.7.13.3" evidence="3"/>
<dbReference type="InterPro" id="IPR050351">
    <property type="entry name" value="BphY/WalK/GraS-like"/>
</dbReference>
<evidence type="ECO:0000256" key="5">
    <source>
        <dbReference type="ARBA" id="ARBA00022679"/>
    </source>
</evidence>
<dbReference type="KEGG" id="rhoz:GXP67_19970"/>
<dbReference type="GO" id="GO:0000156">
    <property type="term" value="F:phosphorelay response regulator activity"/>
    <property type="evidence" value="ECO:0007669"/>
    <property type="project" value="TreeGrafter"/>
</dbReference>
<dbReference type="InterPro" id="IPR003660">
    <property type="entry name" value="HAMP_dom"/>
</dbReference>
<dbReference type="Pfam" id="PF00672">
    <property type="entry name" value="HAMP"/>
    <property type="match status" value="1"/>
</dbReference>
<accession>A0A6C0GL05</accession>
<dbReference type="Gene3D" id="6.10.340.10">
    <property type="match status" value="1"/>
</dbReference>
<keyword evidence="10" id="KW-1133">Transmembrane helix</keyword>
<comment type="subcellular location">
    <subcellularLocation>
        <location evidence="2">Membrane</location>
    </subcellularLocation>
</comment>
<keyword evidence="4" id="KW-0597">Phosphoprotein</keyword>
<dbReference type="SMART" id="SM00387">
    <property type="entry name" value="HATPase_c"/>
    <property type="match status" value="1"/>
</dbReference>
<name>A0A6C0GL05_9BACT</name>
<dbReference type="SMART" id="SM00304">
    <property type="entry name" value="HAMP"/>
    <property type="match status" value="1"/>
</dbReference>
<dbReference type="Gene3D" id="3.30.450.20">
    <property type="entry name" value="PAS domain"/>
    <property type="match status" value="1"/>
</dbReference>
<evidence type="ECO:0000256" key="2">
    <source>
        <dbReference type="ARBA" id="ARBA00004370"/>
    </source>
</evidence>
<evidence type="ECO:0000313" key="14">
    <source>
        <dbReference type="Proteomes" id="UP000480178"/>
    </source>
</evidence>
<evidence type="ECO:0000256" key="4">
    <source>
        <dbReference type="ARBA" id="ARBA00022553"/>
    </source>
</evidence>
<keyword evidence="6" id="KW-0547">Nucleotide-binding</keyword>
<feature type="domain" description="Histidine kinase" evidence="11">
    <location>
        <begin position="375"/>
        <end position="582"/>
    </location>
</feature>
<keyword evidence="9" id="KW-0902">Two-component regulatory system</keyword>
<dbReference type="InterPro" id="IPR004358">
    <property type="entry name" value="Sig_transdc_His_kin-like_C"/>
</dbReference>
<dbReference type="EMBL" id="CP048222">
    <property type="protein sequence ID" value="QHT68761.1"/>
    <property type="molecule type" value="Genomic_DNA"/>
</dbReference>
<dbReference type="CDD" id="cd06225">
    <property type="entry name" value="HAMP"/>
    <property type="match status" value="1"/>
</dbReference>
<dbReference type="GO" id="GO:0007234">
    <property type="term" value="P:osmosensory signaling via phosphorelay pathway"/>
    <property type="evidence" value="ECO:0007669"/>
    <property type="project" value="TreeGrafter"/>
</dbReference>
<evidence type="ECO:0000256" key="8">
    <source>
        <dbReference type="ARBA" id="ARBA00022840"/>
    </source>
</evidence>
<dbReference type="Pfam" id="PF02518">
    <property type="entry name" value="HATPase_c"/>
    <property type="match status" value="1"/>
</dbReference>
<dbReference type="RefSeq" id="WP_162444766.1">
    <property type="nucleotide sequence ID" value="NZ_CP048222.1"/>
</dbReference>
<evidence type="ECO:0000256" key="10">
    <source>
        <dbReference type="SAM" id="Phobius"/>
    </source>
</evidence>
<dbReference type="GO" id="GO:0000155">
    <property type="term" value="F:phosphorelay sensor kinase activity"/>
    <property type="evidence" value="ECO:0007669"/>
    <property type="project" value="InterPro"/>
</dbReference>
<dbReference type="PRINTS" id="PR00344">
    <property type="entry name" value="BCTRLSENSOR"/>
</dbReference>
<dbReference type="CDD" id="cd00082">
    <property type="entry name" value="HisKA"/>
    <property type="match status" value="1"/>
</dbReference>
<dbReference type="Gene3D" id="1.10.287.130">
    <property type="match status" value="1"/>
</dbReference>
<keyword evidence="5" id="KW-0808">Transferase</keyword>